<organism evidence="1 2">
    <name type="scientific">Hevea brasiliensis</name>
    <name type="common">Para rubber tree</name>
    <name type="synonym">Siphonia brasiliensis</name>
    <dbReference type="NCBI Taxonomy" id="3981"/>
    <lineage>
        <taxon>Eukaryota</taxon>
        <taxon>Viridiplantae</taxon>
        <taxon>Streptophyta</taxon>
        <taxon>Embryophyta</taxon>
        <taxon>Tracheophyta</taxon>
        <taxon>Spermatophyta</taxon>
        <taxon>Magnoliopsida</taxon>
        <taxon>eudicotyledons</taxon>
        <taxon>Gunneridae</taxon>
        <taxon>Pentapetalae</taxon>
        <taxon>rosids</taxon>
        <taxon>fabids</taxon>
        <taxon>Malpighiales</taxon>
        <taxon>Euphorbiaceae</taxon>
        <taxon>Crotonoideae</taxon>
        <taxon>Micrandreae</taxon>
        <taxon>Hevea</taxon>
    </lineage>
</organism>
<protein>
    <submittedName>
        <fullName evidence="1">Uncharacterized protein</fullName>
    </submittedName>
</protein>
<sequence>MKKLAGQFHCARECKAPLWLAFWQPSSIGTTQAVPPACSVVAMATMGLSLASFWGNGSQIRDLPSHLLPHFVSTDEAWHNIGEHFEDKMKLIYYTEKNHQQ</sequence>
<name>A0ABQ9MAK7_HEVBR</name>
<proteinExistence type="predicted"/>
<comment type="caution">
    <text evidence="1">The sequence shown here is derived from an EMBL/GenBank/DDBJ whole genome shotgun (WGS) entry which is preliminary data.</text>
</comment>
<evidence type="ECO:0000313" key="2">
    <source>
        <dbReference type="Proteomes" id="UP001174677"/>
    </source>
</evidence>
<accession>A0ABQ9MAK7</accession>
<dbReference type="EMBL" id="JARPOI010000007">
    <property type="protein sequence ID" value="KAJ9176668.1"/>
    <property type="molecule type" value="Genomic_DNA"/>
</dbReference>
<keyword evidence="2" id="KW-1185">Reference proteome</keyword>
<gene>
    <name evidence="1" type="ORF">P3X46_011954</name>
</gene>
<dbReference type="Proteomes" id="UP001174677">
    <property type="component" value="Chromosome 7"/>
</dbReference>
<evidence type="ECO:0000313" key="1">
    <source>
        <dbReference type="EMBL" id="KAJ9176668.1"/>
    </source>
</evidence>
<reference evidence="1" key="1">
    <citation type="journal article" date="2023" name="Plant Biotechnol. J.">
        <title>Chromosome-level wild Hevea brasiliensis genome provides new tools for genomic-assisted breeding and valuable loci to elevate rubber yield.</title>
        <authorList>
            <person name="Cheng H."/>
            <person name="Song X."/>
            <person name="Hu Y."/>
            <person name="Wu T."/>
            <person name="Yang Q."/>
            <person name="An Z."/>
            <person name="Feng S."/>
            <person name="Deng Z."/>
            <person name="Wu W."/>
            <person name="Zeng X."/>
            <person name="Tu M."/>
            <person name="Wang X."/>
            <person name="Huang H."/>
        </authorList>
    </citation>
    <scope>NUCLEOTIDE SEQUENCE</scope>
    <source>
        <strain evidence="1">MT/VB/25A 57/8</strain>
    </source>
</reference>